<dbReference type="GO" id="GO:0000444">
    <property type="term" value="C:MIS12/MIND type complex"/>
    <property type="evidence" value="ECO:0007669"/>
    <property type="project" value="TreeGrafter"/>
</dbReference>
<proteinExistence type="predicted"/>
<comment type="caution">
    <text evidence="1">The sequence shown here is derived from an EMBL/GenBank/DDBJ whole genome shotgun (WGS) entry which is preliminary data.</text>
</comment>
<protein>
    <submittedName>
        <fullName evidence="1">Uncharacterized protein</fullName>
    </submittedName>
</protein>
<gene>
    <name evidence="1" type="ORF">NHX12_026698</name>
</gene>
<accession>A0A9Q0EH09</accession>
<reference evidence="1" key="1">
    <citation type="submission" date="2022-07" db="EMBL/GenBank/DDBJ databases">
        <title>Chromosome-level genome of Muraenolepis orangiensis.</title>
        <authorList>
            <person name="Kim J."/>
        </authorList>
    </citation>
    <scope>NUCLEOTIDE SEQUENCE</scope>
    <source>
        <strain evidence="1">KU_S4_2022</strain>
        <tissue evidence="1">Muscle</tissue>
    </source>
</reference>
<dbReference type="EMBL" id="JANIIK010000042">
    <property type="protein sequence ID" value="KAJ3607185.1"/>
    <property type="molecule type" value="Genomic_DNA"/>
</dbReference>
<dbReference type="GO" id="GO:0000070">
    <property type="term" value="P:mitotic sister chromatid segregation"/>
    <property type="evidence" value="ECO:0007669"/>
    <property type="project" value="InterPro"/>
</dbReference>
<dbReference type="PANTHER" id="PTHR31749">
    <property type="entry name" value="KINETOCHORE-ASSOCIATED PROTEIN NSL1 HOMOLOG"/>
    <property type="match status" value="1"/>
</dbReference>
<keyword evidence="2" id="KW-1185">Reference proteome</keyword>
<name>A0A9Q0EH09_9TELE</name>
<dbReference type="AlphaFoldDB" id="A0A9Q0EH09"/>
<evidence type="ECO:0000313" key="1">
    <source>
        <dbReference type="EMBL" id="KAJ3607185.1"/>
    </source>
</evidence>
<dbReference type="InterPro" id="IPR013950">
    <property type="entry name" value="Mis14/Nsl1"/>
</dbReference>
<dbReference type="PANTHER" id="PTHR31749:SF3">
    <property type="entry name" value="KINETOCHORE-ASSOCIATED PROTEIN NSL1 HOMOLOG"/>
    <property type="match status" value="1"/>
</dbReference>
<dbReference type="OrthoDB" id="5973266at2759"/>
<organism evidence="1 2">
    <name type="scientific">Muraenolepis orangiensis</name>
    <name type="common">Patagonian moray cod</name>
    <dbReference type="NCBI Taxonomy" id="630683"/>
    <lineage>
        <taxon>Eukaryota</taxon>
        <taxon>Metazoa</taxon>
        <taxon>Chordata</taxon>
        <taxon>Craniata</taxon>
        <taxon>Vertebrata</taxon>
        <taxon>Euteleostomi</taxon>
        <taxon>Actinopterygii</taxon>
        <taxon>Neopterygii</taxon>
        <taxon>Teleostei</taxon>
        <taxon>Neoteleostei</taxon>
        <taxon>Acanthomorphata</taxon>
        <taxon>Zeiogadaria</taxon>
        <taxon>Gadariae</taxon>
        <taxon>Gadiformes</taxon>
        <taxon>Muraenolepidoidei</taxon>
        <taxon>Muraenolepididae</taxon>
        <taxon>Muraenolepis</taxon>
    </lineage>
</organism>
<dbReference type="Proteomes" id="UP001148018">
    <property type="component" value="Unassembled WGS sequence"/>
</dbReference>
<sequence>MSARPEHRVPVSSRAAVTERIAAYRESLNGVLDEQRGVPEETRRLLLRELLANFEATVHDNVLVNGQPWEEAPDDDDVGVMENLLDDTIVEVGSRRRHGPREILPHVVRRLKAERRLMVGGWVGGRTDGTDSRWWTISQLRPTCLHL</sequence>
<evidence type="ECO:0000313" key="2">
    <source>
        <dbReference type="Proteomes" id="UP001148018"/>
    </source>
</evidence>
<dbReference type="Pfam" id="PF08641">
    <property type="entry name" value="Mis14"/>
    <property type="match status" value="1"/>
</dbReference>